<proteinExistence type="predicted"/>
<keyword evidence="4" id="KW-1185">Reference proteome</keyword>
<dbReference type="RefSeq" id="WP_126692899.1">
    <property type="nucleotide sequence ID" value="NZ_RXOF01000004.1"/>
</dbReference>
<evidence type="ECO:0000313" key="3">
    <source>
        <dbReference type="EMBL" id="RTQ50834.1"/>
    </source>
</evidence>
<evidence type="ECO:0000313" key="4">
    <source>
        <dbReference type="Proteomes" id="UP000282184"/>
    </source>
</evidence>
<name>A0A3S0JBE7_9BACT</name>
<gene>
    <name evidence="3" type="ORF">EJV47_09460</name>
</gene>
<reference evidence="3 4" key="1">
    <citation type="submission" date="2018-12" db="EMBL/GenBank/DDBJ databases">
        <title>Hymenobacter gummosus sp. nov., isolated from a spring.</title>
        <authorList>
            <person name="Nie L."/>
        </authorList>
    </citation>
    <scope>NUCLEOTIDE SEQUENCE [LARGE SCALE GENOMIC DNA]</scope>
    <source>
        <strain evidence="3 4">KCTC 52166</strain>
    </source>
</reference>
<feature type="domain" description="Outer membrane protein beta-barrel" evidence="2">
    <location>
        <begin position="31"/>
        <end position="209"/>
    </location>
</feature>
<comment type="caution">
    <text evidence="3">The sequence shown here is derived from an EMBL/GenBank/DDBJ whole genome shotgun (WGS) entry which is preliminary data.</text>
</comment>
<protein>
    <recommendedName>
        <fullName evidence="2">Outer membrane protein beta-barrel domain-containing protein</fullName>
    </recommendedName>
</protein>
<feature type="signal peptide" evidence="1">
    <location>
        <begin position="1"/>
        <end position="19"/>
    </location>
</feature>
<dbReference type="OrthoDB" id="872988at2"/>
<feature type="chain" id="PRO_5018663440" description="Outer membrane protein beta-barrel domain-containing protein" evidence="1">
    <location>
        <begin position="20"/>
        <end position="256"/>
    </location>
</feature>
<accession>A0A3S0JBE7</accession>
<keyword evidence="1" id="KW-0732">Signal</keyword>
<sequence length="256" mass="27898">MRAAIGVLSLCLLPCALRAQSFYLDPSIGLQWSAGVSAAMDAEHLSKQSIKSPTYGLMARVQLDSRWELSTGARMGGASAGFRAHIPSTALRGNSAAFNASDAWSSNVLHVPFQIGYRFGQTSTAGHGLRLALAAGPQLDWQAFDYDPYDGRTQVFSSSSGNRITWRRAQTDSARWGASVYLGAQARYYRRGRERAHLSLYLVWGLTPLSRYRLDYTLNGEAYETQLTARSSALGFALTVPVRVAGRQKAPIQGGE</sequence>
<dbReference type="EMBL" id="RXOF01000004">
    <property type="protein sequence ID" value="RTQ50834.1"/>
    <property type="molecule type" value="Genomic_DNA"/>
</dbReference>
<organism evidence="3 4">
    <name type="scientific">Hymenobacter gummosus</name>
    <dbReference type="NCBI Taxonomy" id="1776032"/>
    <lineage>
        <taxon>Bacteria</taxon>
        <taxon>Pseudomonadati</taxon>
        <taxon>Bacteroidota</taxon>
        <taxon>Cytophagia</taxon>
        <taxon>Cytophagales</taxon>
        <taxon>Hymenobacteraceae</taxon>
        <taxon>Hymenobacter</taxon>
    </lineage>
</organism>
<dbReference type="InterPro" id="IPR025665">
    <property type="entry name" value="Beta-barrel_OMP_2"/>
</dbReference>
<evidence type="ECO:0000256" key="1">
    <source>
        <dbReference type="SAM" id="SignalP"/>
    </source>
</evidence>
<evidence type="ECO:0000259" key="2">
    <source>
        <dbReference type="Pfam" id="PF13568"/>
    </source>
</evidence>
<dbReference type="Pfam" id="PF13568">
    <property type="entry name" value="OMP_b-brl_2"/>
    <property type="match status" value="1"/>
</dbReference>
<dbReference type="AlphaFoldDB" id="A0A3S0JBE7"/>
<dbReference type="Proteomes" id="UP000282184">
    <property type="component" value="Unassembled WGS sequence"/>
</dbReference>